<dbReference type="Proteomes" id="UP000295008">
    <property type="component" value="Unassembled WGS sequence"/>
</dbReference>
<keyword evidence="19" id="KW-1185">Reference proteome</keyword>
<dbReference type="PANTHER" id="PTHR30622">
    <property type="entry name" value="UNDECAPRENYL-DIPHOSPHATASE"/>
    <property type="match status" value="1"/>
</dbReference>
<comment type="function">
    <text evidence="17">Catalyzes the dephosphorylation of undecaprenyl diphosphate (UPP). Confers resistance to bacitracin.</text>
</comment>
<dbReference type="Pfam" id="PF02673">
    <property type="entry name" value="BacA"/>
    <property type="match status" value="1"/>
</dbReference>
<dbReference type="HAMAP" id="MF_01006">
    <property type="entry name" value="Undec_diphosphatase"/>
    <property type="match status" value="1"/>
</dbReference>
<feature type="transmembrane region" description="Helical" evidence="17">
    <location>
        <begin position="240"/>
        <end position="260"/>
    </location>
</feature>
<accession>A0A4R1QXR6</accession>
<evidence type="ECO:0000256" key="11">
    <source>
        <dbReference type="ARBA" id="ARBA00023136"/>
    </source>
</evidence>
<keyword evidence="13 17" id="KW-0961">Cell wall biogenesis/degradation</keyword>
<dbReference type="EC" id="3.6.1.27" evidence="3 17"/>
<dbReference type="GO" id="GO:0008360">
    <property type="term" value="P:regulation of cell shape"/>
    <property type="evidence" value="ECO:0007669"/>
    <property type="project" value="UniProtKB-KW"/>
</dbReference>
<feature type="transmembrane region" description="Helical" evidence="17">
    <location>
        <begin position="213"/>
        <end position="234"/>
    </location>
</feature>
<keyword evidence="5 17" id="KW-1003">Cell membrane</keyword>
<dbReference type="RefSeq" id="WP_132017450.1">
    <property type="nucleotide sequence ID" value="NZ_SLUN01000051.1"/>
</dbReference>
<evidence type="ECO:0000313" key="18">
    <source>
        <dbReference type="EMBL" id="TCL56160.1"/>
    </source>
</evidence>
<keyword evidence="9 17" id="KW-0573">Peptidoglycan synthesis</keyword>
<dbReference type="GO" id="GO:0005886">
    <property type="term" value="C:plasma membrane"/>
    <property type="evidence" value="ECO:0007669"/>
    <property type="project" value="UniProtKB-SubCell"/>
</dbReference>
<feature type="transmembrane region" description="Helical" evidence="17">
    <location>
        <begin position="112"/>
        <end position="129"/>
    </location>
</feature>
<feature type="transmembrane region" description="Helical" evidence="17">
    <location>
        <begin position="182"/>
        <end position="201"/>
    </location>
</feature>
<evidence type="ECO:0000256" key="15">
    <source>
        <dbReference type="ARBA" id="ARBA00032932"/>
    </source>
</evidence>
<keyword evidence="6 17" id="KW-0812">Transmembrane</keyword>
<organism evidence="18 19">
    <name type="scientific">Hydrogenispora ethanolica</name>
    <dbReference type="NCBI Taxonomy" id="1082276"/>
    <lineage>
        <taxon>Bacteria</taxon>
        <taxon>Bacillati</taxon>
        <taxon>Bacillota</taxon>
        <taxon>Hydrogenispora</taxon>
    </lineage>
</organism>
<comment type="subcellular location">
    <subcellularLocation>
        <location evidence="1 17">Cell membrane</location>
        <topology evidence="1 17">Multi-pass membrane protein</topology>
    </subcellularLocation>
</comment>
<comment type="miscellaneous">
    <text evidence="17">Bacitracin is thought to be involved in the inhibition of peptidoglycan synthesis by sequestering undecaprenyl diphosphate, thereby reducing the pool of lipid carrier available.</text>
</comment>
<proteinExistence type="inferred from homology"/>
<sequence>MTVFQAFILGLAQGLGEFLPISSSAHLVLLPWILHWPDPGLSFDIALHLGTLLAVVAFFWKEWLILFRHGFSEGLRTREGRMFWFLVVASVPGALIGFIFEKQAETVFRDPALIGCLMIVMGVGLYLADRLGVKRGQSENLNLWQSLLIGLSQGLAILPGVSRSGITMTTGLLVGLDREESARFSFLLSTPIVVGAGLFNLRKLGPDAFTLPFGVGVATSALVGFLVIGLLLRWLRRSSFLPFVWYRLAVGLGVMALWLIRH</sequence>
<evidence type="ECO:0000256" key="3">
    <source>
        <dbReference type="ARBA" id="ARBA00012374"/>
    </source>
</evidence>
<evidence type="ECO:0000256" key="10">
    <source>
        <dbReference type="ARBA" id="ARBA00022989"/>
    </source>
</evidence>
<dbReference type="GO" id="GO:0071555">
    <property type="term" value="P:cell wall organization"/>
    <property type="evidence" value="ECO:0007669"/>
    <property type="project" value="UniProtKB-KW"/>
</dbReference>
<comment type="catalytic activity">
    <reaction evidence="16 17">
        <text>di-trans,octa-cis-undecaprenyl diphosphate + H2O = di-trans,octa-cis-undecaprenyl phosphate + phosphate + H(+)</text>
        <dbReference type="Rhea" id="RHEA:28094"/>
        <dbReference type="ChEBI" id="CHEBI:15377"/>
        <dbReference type="ChEBI" id="CHEBI:15378"/>
        <dbReference type="ChEBI" id="CHEBI:43474"/>
        <dbReference type="ChEBI" id="CHEBI:58405"/>
        <dbReference type="ChEBI" id="CHEBI:60392"/>
        <dbReference type="EC" id="3.6.1.27"/>
    </reaction>
</comment>
<feature type="transmembrane region" description="Helical" evidence="17">
    <location>
        <begin position="141"/>
        <end position="162"/>
    </location>
</feature>
<comment type="similarity">
    <text evidence="2 17">Belongs to the UppP family.</text>
</comment>
<dbReference type="GO" id="GO:0046677">
    <property type="term" value="P:response to antibiotic"/>
    <property type="evidence" value="ECO:0007669"/>
    <property type="project" value="UniProtKB-UniRule"/>
</dbReference>
<keyword evidence="10 17" id="KW-1133">Transmembrane helix</keyword>
<dbReference type="PANTHER" id="PTHR30622:SF4">
    <property type="entry name" value="UNDECAPRENYL-DIPHOSPHATASE"/>
    <property type="match status" value="1"/>
</dbReference>
<dbReference type="OrthoDB" id="9808289at2"/>
<feature type="transmembrane region" description="Helical" evidence="17">
    <location>
        <begin position="40"/>
        <end position="60"/>
    </location>
</feature>
<evidence type="ECO:0000256" key="2">
    <source>
        <dbReference type="ARBA" id="ARBA00010621"/>
    </source>
</evidence>
<evidence type="ECO:0000256" key="4">
    <source>
        <dbReference type="ARBA" id="ARBA00021581"/>
    </source>
</evidence>
<dbReference type="GO" id="GO:0050380">
    <property type="term" value="F:undecaprenyl-diphosphatase activity"/>
    <property type="evidence" value="ECO:0007669"/>
    <property type="project" value="UniProtKB-UniRule"/>
</dbReference>
<reference evidence="18 19" key="1">
    <citation type="submission" date="2019-03" db="EMBL/GenBank/DDBJ databases">
        <title>Genomic Encyclopedia of Type Strains, Phase IV (KMG-IV): sequencing the most valuable type-strain genomes for metagenomic binning, comparative biology and taxonomic classification.</title>
        <authorList>
            <person name="Goeker M."/>
        </authorList>
    </citation>
    <scope>NUCLEOTIDE SEQUENCE [LARGE SCALE GENOMIC DNA]</scope>
    <source>
        <strain evidence="18 19">LX-B</strain>
    </source>
</reference>
<dbReference type="AlphaFoldDB" id="A0A4R1QXR6"/>
<dbReference type="InterPro" id="IPR003824">
    <property type="entry name" value="UppP"/>
</dbReference>
<evidence type="ECO:0000256" key="7">
    <source>
        <dbReference type="ARBA" id="ARBA00022801"/>
    </source>
</evidence>
<gene>
    <name evidence="17" type="primary">uppP</name>
    <name evidence="18" type="ORF">EDC14_105111</name>
</gene>
<keyword evidence="12 17" id="KW-0046">Antibiotic resistance</keyword>
<dbReference type="GO" id="GO:0009252">
    <property type="term" value="P:peptidoglycan biosynthetic process"/>
    <property type="evidence" value="ECO:0007669"/>
    <property type="project" value="UniProtKB-KW"/>
</dbReference>
<keyword evidence="7 17" id="KW-0378">Hydrolase</keyword>
<evidence type="ECO:0000256" key="9">
    <source>
        <dbReference type="ARBA" id="ARBA00022984"/>
    </source>
</evidence>
<comment type="caution">
    <text evidence="18">The sequence shown here is derived from an EMBL/GenBank/DDBJ whole genome shotgun (WGS) entry which is preliminary data.</text>
</comment>
<evidence type="ECO:0000256" key="6">
    <source>
        <dbReference type="ARBA" id="ARBA00022692"/>
    </source>
</evidence>
<evidence type="ECO:0000256" key="16">
    <source>
        <dbReference type="ARBA" id="ARBA00047594"/>
    </source>
</evidence>
<keyword evidence="11 17" id="KW-0472">Membrane</keyword>
<protein>
    <recommendedName>
        <fullName evidence="4 17">Undecaprenyl-diphosphatase</fullName>
        <ecNumber evidence="3 17">3.6.1.27</ecNumber>
    </recommendedName>
    <alternativeName>
        <fullName evidence="15 17">Bacitracin resistance protein</fullName>
    </alternativeName>
    <alternativeName>
        <fullName evidence="14 17">Undecaprenyl pyrophosphate phosphatase</fullName>
    </alternativeName>
</protein>
<evidence type="ECO:0000256" key="12">
    <source>
        <dbReference type="ARBA" id="ARBA00023251"/>
    </source>
</evidence>
<evidence type="ECO:0000256" key="8">
    <source>
        <dbReference type="ARBA" id="ARBA00022960"/>
    </source>
</evidence>
<evidence type="ECO:0000313" key="19">
    <source>
        <dbReference type="Proteomes" id="UP000295008"/>
    </source>
</evidence>
<evidence type="ECO:0000256" key="17">
    <source>
        <dbReference type="HAMAP-Rule" id="MF_01006"/>
    </source>
</evidence>
<evidence type="ECO:0000256" key="1">
    <source>
        <dbReference type="ARBA" id="ARBA00004651"/>
    </source>
</evidence>
<keyword evidence="8 17" id="KW-0133">Cell shape</keyword>
<name>A0A4R1QXR6_HYDET</name>
<dbReference type="EMBL" id="SLUN01000051">
    <property type="protein sequence ID" value="TCL56160.1"/>
    <property type="molecule type" value="Genomic_DNA"/>
</dbReference>
<evidence type="ECO:0000256" key="13">
    <source>
        <dbReference type="ARBA" id="ARBA00023316"/>
    </source>
</evidence>
<feature type="transmembrane region" description="Helical" evidence="17">
    <location>
        <begin position="81"/>
        <end position="100"/>
    </location>
</feature>
<evidence type="ECO:0000256" key="14">
    <source>
        <dbReference type="ARBA" id="ARBA00032707"/>
    </source>
</evidence>
<evidence type="ECO:0000256" key="5">
    <source>
        <dbReference type="ARBA" id="ARBA00022475"/>
    </source>
</evidence>